<name>A0A176W927_MARPO</name>
<comment type="caution">
    <text evidence="1">The sequence shown here is derived from an EMBL/GenBank/DDBJ whole genome shotgun (WGS) entry which is preliminary data.</text>
</comment>
<evidence type="ECO:0000313" key="1">
    <source>
        <dbReference type="EMBL" id="OAE29514.1"/>
    </source>
</evidence>
<proteinExistence type="predicted"/>
<reference evidence="1" key="1">
    <citation type="submission" date="2016-03" db="EMBL/GenBank/DDBJ databases">
        <title>Mechanisms controlling the formation of the plant cell surface in tip-growing cells are functionally conserved among land plants.</title>
        <authorList>
            <person name="Honkanen S."/>
            <person name="Jones V.A."/>
            <person name="Morieri G."/>
            <person name="Champion C."/>
            <person name="Hetherington A.J."/>
            <person name="Kelly S."/>
            <person name="Saint-Marcoux D."/>
            <person name="Proust H."/>
            <person name="Prescott H."/>
            <person name="Dolan L."/>
        </authorList>
    </citation>
    <scope>NUCLEOTIDE SEQUENCE [LARGE SCALE GENOMIC DNA]</scope>
    <source>
        <tissue evidence="1">Whole gametophyte</tissue>
    </source>
</reference>
<gene>
    <name evidence="1" type="ORF">AXG93_1433s1340</name>
</gene>
<dbReference type="EMBL" id="LVLJ01001455">
    <property type="protein sequence ID" value="OAE29514.1"/>
    <property type="molecule type" value="Genomic_DNA"/>
</dbReference>
<dbReference type="Proteomes" id="UP000077202">
    <property type="component" value="Unassembled WGS sequence"/>
</dbReference>
<accession>A0A176W927</accession>
<evidence type="ECO:0000313" key="2">
    <source>
        <dbReference type="Proteomes" id="UP000077202"/>
    </source>
</evidence>
<protein>
    <submittedName>
        <fullName evidence="1">Uncharacterized protein</fullName>
    </submittedName>
</protein>
<keyword evidence="2" id="KW-1185">Reference proteome</keyword>
<sequence>MELLPARLAIDREKIFPSVCMMDNQSGLFRLVSSTRQVYVQAKVLLNSIAQPLMLGKAACISLGVWRSELEPCPFKIQTSLGGANDRSYFMTKENVLVQLRHDDAQDSSQLGVCVVMTSAKSYDVLVGEAVLYLMDFQMDFWTETTAYNPRWQSWDGRMSELHGNMSADDTLTYEDVEEIVSLAAKVYSSLDIPLWRSCHELQLEADRLVKKSLGVRLLYLRSIDLDAVLQSVMNRVGQPRMALPTFVSFFASHVYRDVGLWLVWNTRMQQLVKPNTYKRERAMGYSTGTTKTPLVSKASCRQVLGQAMDLNCLSWIVSLGLSEQQRLRSDLVVSTALVSPLSTGTVERMVGGDKLHIRHPLSSWDALRRPARVAAQAIGGFFCVEVDPKEGTESSTNSLEKVA</sequence>
<organism evidence="1 2">
    <name type="scientific">Marchantia polymorpha subsp. ruderalis</name>
    <dbReference type="NCBI Taxonomy" id="1480154"/>
    <lineage>
        <taxon>Eukaryota</taxon>
        <taxon>Viridiplantae</taxon>
        <taxon>Streptophyta</taxon>
        <taxon>Embryophyta</taxon>
        <taxon>Marchantiophyta</taxon>
        <taxon>Marchantiopsida</taxon>
        <taxon>Marchantiidae</taxon>
        <taxon>Marchantiales</taxon>
        <taxon>Marchantiaceae</taxon>
        <taxon>Marchantia</taxon>
    </lineage>
</organism>
<dbReference type="AlphaFoldDB" id="A0A176W927"/>